<dbReference type="EC" id="1.1.1.133" evidence="2"/>
<sequence>MMKVCVFGASGYTGASIYQLLKDKHDIEVVGTFLREPTMFDDLYKLDINQPESFSDFFKKAQPDVVVWSVMSGPNEHELVDQGLMHLITHLTPQTKLVYISSDFVFAEGKGPYNEDHPMSKLPDDHLLANYANAKVKAERFITKELTNYAILRAGPIYGENKIGKLDERTDKLAYHLRSDKRIAFRDDLIRTFVYVDDLANVVVELVQNDVTGVYHVGPNKSQSFYEFMRQKAEEFGYDMNLVEKESEEEVVNQEVPKNTSLDTKKITEITKQKFS</sequence>
<keyword evidence="3" id="KW-1185">Reference proteome</keyword>
<dbReference type="Gene3D" id="3.40.50.720">
    <property type="entry name" value="NAD(P)-binding Rossmann-like Domain"/>
    <property type="match status" value="1"/>
</dbReference>
<dbReference type="EMBL" id="JAGGKK010000008">
    <property type="protein sequence ID" value="MBP1948913.1"/>
    <property type="molecule type" value="Genomic_DNA"/>
</dbReference>
<dbReference type="Proteomes" id="UP001519328">
    <property type="component" value="Unassembled WGS sequence"/>
</dbReference>
<protein>
    <submittedName>
        <fullName evidence="2">dTDP-4-dehydrorhamnose reductase</fullName>
        <ecNumber evidence="2">1.1.1.133</ecNumber>
    </submittedName>
</protein>
<dbReference type="PANTHER" id="PTHR43242:SF1">
    <property type="entry name" value="NAD(P)-BINDING ROSSMANN-FOLD SUPERFAMILY PROTEIN"/>
    <property type="match status" value="1"/>
</dbReference>
<name>A0ABS4HDH6_9BACI</name>
<accession>A0ABS4HDH6</accession>
<dbReference type="Pfam" id="PF04321">
    <property type="entry name" value="RmlD_sub_bind"/>
    <property type="match status" value="1"/>
</dbReference>
<evidence type="ECO:0000313" key="2">
    <source>
        <dbReference type="EMBL" id="MBP1948913.1"/>
    </source>
</evidence>
<evidence type="ECO:0000313" key="3">
    <source>
        <dbReference type="Proteomes" id="UP001519328"/>
    </source>
</evidence>
<feature type="domain" description="RmlD-like substrate binding" evidence="1">
    <location>
        <begin position="95"/>
        <end position="272"/>
    </location>
</feature>
<dbReference type="PANTHER" id="PTHR43242">
    <property type="entry name" value="NAD(P)-BINDING ROSSMANN-FOLD SUPERFAMILY PROTEIN"/>
    <property type="match status" value="1"/>
</dbReference>
<dbReference type="InterPro" id="IPR036291">
    <property type="entry name" value="NAD(P)-bd_dom_sf"/>
</dbReference>
<proteinExistence type="predicted"/>
<dbReference type="GO" id="GO:0008831">
    <property type="term" value="F:dTDP-4-dehydrorhamnose reductase activity"/>
    <property type="evidence" value="ECO:0007669"/>
    <property type="project" value="UniProtKB-EC"/>
</dbReference>
<dbReference type="SUPFAM" id="SSF51735">
    <property type="entry name" value="NAD(P)-binding Rossmann-fold domains"/>
    <property type="match status" value="1"/>
</dbReference>
<gene>
    <name evidence="2" type="ORF">J2Z82_001850</name>
</gene>
<reference evidence="2 3" key="1">
    <citation type="submission" date="2021-03" db="EMBL/GenBank/DDBJ databases">
        <title>Genomic Encyclopedia of Type Strains, Phase IV (KMG-IV): sequencing the most valuable type-strain genomes for metagenomic binning, comparative biology and taxonomic classification.</title>
        <authorList>
            <person name="Goeker M."/>
        </authorList>
    </citation>
    <scope>NUCLEOTIDE SEQUENCE [LARGE SCALE GENOMIC DNA]</scope>
    <source>
        <strain evidence="2 3">DSM 21085</strain>
    </source>
</reference>
<comment type="caution">
    <text evidence="2">The sequence shown here is derived from an EMBL/GenBank/DDBJ whole genome shotgun (WGS) entry which is preliminary data.</text>
</comment>
<organism evidence="2 3">
    <name type="scientific">Virgibacillus litoralis</name>
    <dbReference type="NCBI Taxonomy" id="578221"/>
    <lineage>
        <taxon>Bacteria</taxon>
        <taxon>Bacillati</taxon>
        <taxon>Bacillota</taxon>
        <taxon>Bacilli</taxon>
        <taxon>Bacillales</taxon>
        <taxon>Bacillaceae</taxon>
        <taxon>Virgibacillus</taxon>
    </lineage>
</organism>
<keyword evidence="2" id="KW-0560">Oxidoreductase</keyword>
<evidence type="ECO:0000259" key="1">
    <source>
        <dbReference type="Pfam" id="PF04321"/>
    </source>
</evidence>
<dbReference type="InterPro" id="IPR029903">
    <property type="entry name" value="RmlD-like-bd"/>
</dbReference>